<keyword evidence="3" id="KW-0456">Lyase</keyword>
<dbReference type="EMBL" id="MN990729">
    <property type="protein sequence ID" value="QJR98168.1"/>
    <property type="molecule type" value="Genomic_DNA"/>
</dbReference>
<dbReference type="AlphaFoldDB" id="A0A6M4NMQ2"/>
<proteinExistence type="predicted"/>
<evidence type="ECO:0000256" key="2">
    <source>
        <dbReference type="ARBA" id="ARBA00012587"/>
    </source>
</evidence>
<evidence type="ECO:0000256" key="3">
    <source>
        <dbReference type="ARBA" id="ARBA00023239"/>
    </source>
</evidence>
<evidence type="ECO:0000313" key="7">
    <source>
        <dbReference type="EMBL" id="QJR98168.1"/>
    </source>
</evidence>
<dbReference type="Pfam" id="PF03562">
    <property type="entry name" value="MltA"/>
    <property type="match status" value="1"/>
</dbReference>
<dbReference type="InterPro" id="IPR005300">
    <property type="entry name" value="MltA_B"/>
</dbReference>
<dbReference type="Gene3D" id="2.40.40.10">
    <property type="entry name" value="RlpA-like domain"/>
    <property type="match status" value="1"/>
</dbReference>
<dbReference type="SMART" id="SM00925">
    <property type="entry name" value="MltA"/>
    <property type="match status" value="1"/>
</dbReference>
<reference evidence="7" key="1">
    <citation type="submission" date="2020-01" db="EMBL/GenBank/DDBJ databases">
        <title>Gastrointestinal microbiota of LL stock colony Peromyscus leucopus.</title>
        <authorList>
            <person name="Milovic A."/>
            <person name="Bassam K."/>
            <person name="Keay E."/>
            <person name="Barbour A.G."/>
        </authorList>
    </citation>
    <scope>NUCLEOTIDE SEQUENCE</scope>
    <source>
        <strain evidence="7">LL90</strain>
    </source>
</reference>
<dbReference type="InterPro" id="IPR026044">
    <property type="entry name" value="MltA"/>
</dbReference>
<comment type="catalytic activity">
    <reaction evidence="1">
        <text>Exolytic cleavage of the (1-&gt;4)-beta-glycosidic linkage between N-acetylmuramic acid (MurNAc) and N-acetylglucosamine (GlcNAc) residues in peptidoglycan, from either the reducing or the non-reducing ends of the peptidoglycan chains, with concomitant formation of a 1,6-anhydrobond in the MurNAc residue.</text>
        <dbReference type="EC" id="4.2.2.n1"/>
    </reaction>
</comment>
<evidence type="ECO:0000256" key="5">
    <source>
        <dbReference type="ARBA" id="ARBA00030918"/>
    </source>
</evidence>
<dbReference type="Gene3D" id="2.40.240.50">
    <property type="entry name" value="Barwin-like endoglucanases"/>
    <property type="match status" value="1"/>
</dbReference>
<dbReference type="GO" id="GO:0071555">
    <property type="term" value="P:cell wall organization"/>
    <property type="evidence" value="ECO:0007669"/>
    <property type="project" value="UniProtKB-KW"/>
</dbReference>
<dbReference type="CDD" id="cd14485">
    <property type="entry name" value="mltA_like_LT_A"/>
    <property type="match status" value="1"/>
</dbReference>
<dbReference type="GO" id="GO:0008933">
    <property type="term" value="F:peptidoglycan lytic transglycosylase activity"/>
    <property type="evidence" value="ECO:0007669"/>
    <property type="project" value="TreeGrafter"/>
</dbReference>
<evidence type="ECO:0000256" key="4">
    <source>
        <dbReference type="ARBA" id="ARBA00023316"/>
    </source>
</evidence>
<dbReference type="GO" id="GO:0019867">
    <property type="term" value="C:outer membrane"/>
    <property type="evidence" value="ECO:0007669"/>
    <property type="project" value="InterPro"/>
</dbReference>
<dbReference type="SUPFAM" id="SSF50685">
    <property type="entry name" value="Barwin-like endoglucanases"/>
    <property type="match status" value="1"/>
</dbReference>
<name>A0A6M4NMQ2_9PROT</name>
<dbReference type="PANTHER" id="PTHR30124">
    <property type="entry name" value="MEMBRANE-BOUND LYTIC MUREIN TRANSGLYCOSYLASE A"/>
    <property type="match status" value="1"/>
</dbReference>
<gene>
    <name evidence="7" type="ORF">PlAlph_1720</name>
</gene>
<dbReference type="InterPro" id="IPR036908">
    <property type="entry name" value="RlpA-like_sf"/>
</dbReference>
<dbReference type="InterPro" id="IPR010611">
    <property type="entry name" value="3D_dom"/>
</dbReference>
<organism evidence="7">
    <name type="scientific">uncultured Alphaproteobacteria bacterium</name>
    <dbReference type="NCBI Taxonomy" id="91750"/>
    <lineage>
        <taxon>Bacteria</taxon>
        <taxon>Pseudomonadati</taxon>
        <taxon>Pseudomonadota</taxon>
        <taxon>Alphaproteobacteria</taxon>
        <taxon>environmental samples</taxon>
    </lineage>
</organism>
<dbReference type="GO" id="GO:0009253">
    <property type="term" value="P:peptidoglycan catabolic process"/>
    <property type="evidence" value="ECO:0007669"/>
    <property type="project" value="TreeGrafter"/>
</dbReference>
<accession>A0A6M4NMQ2</accession>
<evidence type="ECO:0000259" key="6">
    <source>
        <dbReference type="SMART" id="SM00925"/>
    </source>
</evidence>
<dbReference type="PROSITE" id="PS51257">
    <property type="entry name" value="PROKAR_LIPOPROTEIN"/>
    <property type="match status" value="1"/>
</dbReference>
<dbReference type="PANTHER" id="PTHR30124:SF0">
    <property type="entry name" value="MEMBRANE-BOUND LYTIC MUREIN TRANSGLYCOSYLASE A"/>
    <property type="match status" value="1"/>
</dbReference>
<feature type="domain" description="Lytic transglycosylase MltA" evidence="6">
    <location>
        <begin position="134"/>
        <end position="289"/>
    </location>
</feature>
<dbReference type="GO" id="GO:0009254">
    <property type="term" value="P:peptidoglycan turnover"/>
    <property type="evidence" value="ECO:0007669"/>
    <property type="project" value="InterPro"/>
</dbReference>
<protein>
    <recommendedName>
        <fullName evidence="2">peptidoglycan lytic exotransglycosylase</fullName>
        <ecNumber evidence="2">4.2.2.n1</ecNumber>
    </recommendedName>
    <alternativeName>
        <fullName evidence="5">Murein hydrolase A</fullName>
    </alternativeName>
</protein>
<dbReference type="PIRSF" id="PIRSF019422">
    <property type="entry name" value="MltA"/>
    <property type="match status" value="1"/>
</dbReference>
<dbReference type="CDD" id="cd14668">
    <property type="entry name" value="mlta_B"/>
    <property type="match status" value="1"/>
</dbReference>
<sequence>MKKFIFLIVFLLTACPQKKEPKPSELSTPSTVKAEIQAAAFDELDGWKTDNLTEMLPTLQNNCRKISKTTTDWLGSSALKVDAGLYRKICEKFEQKQFAAASDLRKFIESNFTPFLVLDDGNAEGKFTSYYESQINASFHKHGKYQYPVYGKPYDLVEINLKDFDENLPNKRLVGRIDKQKMIPYFKRAEIENNGIKAPVLMWGDNLTDIHIMQIQGSAVAHMDNGEKIRVGYADNNGLPFRGIGSILLQNKLLAPNNANMIEIKKWLNQNPEEAKKYMQQNQRYIFHRIVNETGPVGAFGVPLQGGRSMAVDKDIIPLGSLMWLSTQTPDGKALNKLVAAQDIGSAIKGAVRGDYFWGSGGDDVLAAAGSMNSVGRYYILIPKGQRDGLD</sequence>
<dbReference type="EC" id="4.2.2.n1" evidence="2"/>
<dbReference type="GO" id="GO:0004553">
    <property type="term" value="F:hydrolase activity, hydrolyzing O-glycosyl compounds"/>
    <property type="evidence" value="ECO:0007669"/>
    <property type="project" value="InterPro"/>
</dbReference>
<evidence type="ECO:0000256" key="1">
    <source>
        <dbReference type="ARBA" id="ARBA00001420"/>
    </source>
</evidence>
<dbReference type="Pfam" id="PF06725">
    <property type="entry name" value="3D"/>
    <property type="match status" value="1"/>
</dbReference>
<keyword evidence="4" id="KW-0961">Cell wall biogenesis/degradation</keyword>